<protein>
    <recommendedName>
        <fullName evidence="1">2EXR domain-containing protein</fullName>
    </recommendedName>
</protein>
<dbReference type="InterPro" id="IPR045518">
    <property type="entry name" value="2EXR"/>
</dbReference>
<reference evidence="2" key="1">
    <citation type="submission" date="2020-10" db="EMBL/GenBank/DDBJ databases">
        <title>Genome Sequence of Monilinia vaccinii-corymbosi Sheds Light on Mummy Berry Disease Infection of Blueberry and Mating Type.</title>
        <authorList>
            <person name="Yow A.G."/>
            <person name="Zhang Y."/>
            <person name="Bansal K."/>
            <person name="Eacker S.M."/>
            <person name="Sullivan S."/>
            <person name="Liachko I."/>
            <person name="Cubeta M.A."/>
            <person name="Rollins J.A."/>
            <person name="Ashrafi H."/>
        </authorList>
    </citation>
    <scope>NUCLEOTIDE SEQUENCE</scope>
    <source>
        <strain evidence="2">RL-1</strain>
    </source>
</reference>
<accession>A0A8A3PH45</accession>
<evidence type="ECO:0000313" key="3">
    <source>
        <dbReference type="Proteomes" id="UP000672032"/>
    </source>
</evidence>
<dbReference type="AlphaFoldDB" id="A0A8A3PH45"/>
<keyword evidence="3" id="KW-1185">Reference proteome</keyword>
<evidence type="ECO:0000259" key="1">
    <source>
        <dbReference type="Pfam" id="PF20150"/>
    </source>
</evidence>
<dbReference type="OrthoDB" id="3473305at2759"/>
<evidence type="ECO:0000313" key="2">
    <source>
        <dbReference type="EMBL" id="QSZ34306.1"/>
    </source>
</evidence>
<name>A0A8A3PH45_9HELO</name>
<proteinExistence type="predicted"/>
<dbReference type="Pfam" id="PF20150">
    <property type="entry name" value="2EXR"/>
    <property type="match status" value="1"/>
</dbReference>
<organism evidence="2 3">
    <name type="scientific">Monilinia vaccinii-corymbosi</name>
    <dbReference type="NCBI Taxonomy" id="61207"/>
    <lineage>
        <taxon>Eukaryota</taxon>
        <taxon>Fungi</taxon>
        <taxon>Dikarya</taxon>
        <taxon>Ascomycota</taxon>
        <taxon>Pezizomycotina</taxon>
        <taxon>Leotiomycetes</taxon>
        <taxon>Helotiales</taxon>
        <taxon>Sclerotiniaceae</taxon>
        <taxon>Monilinia</taxon>
    </lineage>
</organism>
<dbReference type="EMBL" id="CP063408">
    <property type="protein sequence ID" value="QSZ34306.1"/>
    <property type="molecule type" value="Genomic_DNA"/>
</dbReference>
<dbReference type="Proteomes" id="UP000672032">
    <property type="component" value="Chromosome 4"/>
</dbReference>
<sequence>MASQSFVQEEPTIEIEGGKLNTFTCFPKLPQEIQLMIWKEAIAEPVVHNPGWIIANMTYPMQVVPELLSGINRMSYYEARKVYRRLSRALYFNANYDSMLLVNLRDLGRGAWLMEEDIVTSVQCSARICDKTPPLVDIERYLENEFERTRFLFPYHHLRTFVVQDLQCSRKHRLQDIPERVLCKEALERYFAKQRQSRLGIRIPKIIIRVPQQGDKLCYECEKLDEWLALSPSARTRSVVSIVDDQTTIPRQLSSAAHQEFFAEQTRARLRILDEIATRTTRQ</sequence>
<gene>
    <name evidence="2" type="ORF">DSL72_005896</name>
</gene>
<feature type="domain" description="2EXR" evidence="1">
    <location>
        <begin position="23"/>
        <end position="98"/>
    </location>
</feature>